<dbReference type="GO" id="GO:0003700">
    <property type="term" value="F:DNA-binding transcription factor activity"/>
    <property type="evidence" value="ECO:0007669"/>
    <property type="project" value="InterPro"/>
</dbReference>
<evidence type="ECO:0000256" key="1">
    <source>
        <dbReference type="ARBA" id="ARBA00023125"/>
    </source>
</evidence>
<dbReference type="EMBL" id="AOSG01000002">
    <property type="protein sequence ID" value="EOR72743.1"/>
    <property type="molecule type" value="Genomic_DNA"/>
</dbReference>
<dbReference type="InterPro" id="IPR009061">
    <property type="entry name" value="DNA-bd_dom_put_sf"/>
</dbReference>
<dbReference type="Pfam" id="PF13411">
    <property type="entry name" value="MerR_1"/>
    <property type="match status" value="1"/>
</dbReference>
<evidence type="ECO:0000313" key="4">
    <source>
        <dbReference type="Proteomes" id="UP000014184"/>
    </source>
</evidence>
<dbReference type="CDD" id="cd04780">
    <property type="entry name" value="HTH_MerR-like_sg5"/>
    <property type="match status" value="1"/>
</dbReference>
<dbReference type="PANTHER" id="PTHR30204:SF98">
    <property type="entry name" value="HTH-TYPE TRANSCRIPTIONAL REGULATOR ADHR"/>
    <property type="match status" value="1"/>
</dbReference>
<dbReference type="Proteomes" id="UP000014184">
    <property type="component" value="Unassembled WGS sequence"/>
</dbReference>
<sequence>MRIGELSRRSGVSVPTIKYYLREKMLPEGERIAANQVRYSEEHLRRLRLIRSLIDVGGLPVPTVREVLAEIDASQPSVHHAVALAHRGLPVLTGERSDEPREEARRYVESVFAARGWTVPEDHPGFTALVEALARMSLLNQRGFFECVGRYAELAEAIAEVDIDLISGHTDVADVVEKAVLGTVLGDVVITALRRIAQEQVFNRRMAQGG</sequence>
<dbReference type="Gene3D" id="1.10.1660.10">
    <property type="match status" value="1"/>
</dbReference>
<accession>A0A9P2TDH9</accession>
<dbReference type="SUPFAM" id="SSF46955">
    <property type="entry name" value="Putative DNA-binding domain"/>
    <property type="match status" value="1"/>
</dbReference>
<evidence type="ECO:0000313" key="3">
    <source>
        <dbReference type="EMBL" id="EOR72743.1"/>
    </source>
</evidence>
<dbReference type="AlphaFoldDB" id="A0A9P2TDH9"/>
<keyword evidence="4" id="KW-1185">Reference proteome</keyword>
<dbReference type="PANTHER" id="PTHR30204">
    <property type="entry name" value="REDOX-CYCLING DRUG-SENSING TRANSCRIPTIONAL ACTIVATOR SOXR"/>
    <property type="match status" value="1"/>
</dbReference>
<gene>
    <name evidence="3" type="ORF">TM51_00831</name>
</gene>
<keyword evidence="1" id="KW-0238">DNA-binding</keyword>
<organism evidence="3 4">
    <name type="scientific">Thermobifida fusca TM51</name>
    <dbReference type="NCBI Taxonomy" id="1169414"/>
    <lineage>
        <taxon>Bacteria</taxon>
        <taxon>Bacillati</taxon>
        <taxon>Actinomycetota</taxon>
        <taxon>Actinomycetes</taxon>
        <taxon>Streptosporangiales</taxon>
        <taxon>Nocardiopsidaceae</taxon>
        <taxon>Thermobifida</taxon>
    </lineage>
</organism>
<dbReference type="GO" id="GO:0003677">
    <property type="term" value="F:DNA binding"/>
    <property type="evidence" value="ECO:0007669"/>
    <property type="project" value="UniProtKB-KW"/>
</dbReference>
<protein>
    <submittedName>
        <fullName evidence="3">Transcriptional regulator</fullName>
    </submittedName>
</protein>
<comment type="caution">
    <text evidence="3">The sequence shown here is derived from an EMBL/GenBank/DDBJ whole genome shotgun (WGS) entry which is preliminary data.</text>
</comment>
<proteinExistence type="predicted"/>
<dbReference type="PROSITE" id="PS50937">
    <property type="entry name" value="HTH_MERR_2"/>
    <property type="match status" value="1"/>
</dbReference>
<dbReference type="SMART" id="SM00422">
    <property type="entry name" value="HTH_MERR"/>
    <property type="match status" value="1"/>
</dbReference>
<reference evidence="3 4" key="1">
    <citation type="journal article" date="2013" name="Genome Announc.">
        <title>Draft Genome Sequence of the Lignocellulose Decomposer Thermobifida fusca Strain TM51.</title>
        <authorList>
            <person name="Toth A."/>
            <person name="Barna T."/>
            <person name="Nagy I."/>
            <person name="Horvath B."/>
            <person name="Nagy I."/>
            <person name="Tancsics A."/>
            <person name="Kriszt B."/>
            <person name="Baka E."/>
            <person name="Fekete C."/>
            <person name="Kukolya J."/>
        </authorList>
    </citation>
    <scope>NUCLEOTIDE SEQUENCE [LARGE SCALE GENOMIC DNA]</scope>
    <source>
        <strain evidence="3 4">TM51</strain>
    </source>
</reference>
<evidence type="ECO:0000259" key="2">
    <source>
        <dbReference type="PROSITE" id="PS50937"/>
    </source>
</evidence>
<name>A0A9P2TDH9_THEFU</name>
<feature type="domain" description="HTH merR-type" evidence="2">
    <location>
        <begin position="1"/>
        <end position="70"/>
    </location>
</feature>
<dbReference type="InterPro" id="IPR047057">
    <property type="entry name" value="MerR_fam"/>
</dbReference>
<dbReference type="InterPro" id="IPR000551">
    <property type="entry name" value="MerR-type_HTH_dom"/>
</dbReference>
<dbReference type="RefSeq" id="WP_011290549.1">
    <property type="nucleotide sequence ID" value="NZ_AOSG01000002.1"/>
</dbReference>
<dbReference type="PRINTS" id="PR00040">
    <property type="entry name" value="HTHMERR"/>
</dbReference>